<dbReference type="GO" id="GO:0005524">
    <property type="term" value="F:ATP binding"/>
    <property type="evidence" value="ECO:0007669"/>
    <property type="project" value="UniProtKB-UniRule"/>
</dbReference>
<reference evidence="9" key="1">
    <citation type="submission" date="2017-02" db="EMBL/GenBank/DDBJ databases">
        <authorList>
            <person name="Varghese N."/>
            <person name="Submissions S."/>
        </authorList>
    </citation>
    <scope>NUCLEOTIDE SEQUENCE [LARGE SCALE GENOMIC DNA]</scope>
    <source>
        <strain evidence="9">DSM 23966</strain>
    </source>
</reference>
<dbReference type="Gene3D" id="1.10.510.10">
    <property type="entry name" value="Transferase(Phosphotransferase) domain 1"/>
    <property type="match status" value="1"/>
</dbReference>
<keyword evidence="9" id="KW-1185">Reference proteome</keyword>
<dbReference type="InterPro" id="IPR050339">
    <property type="entry name" value="CC_SR_Kinase"/>
</dbReference>
<keyword evidence="3 8" id="KW-0418">Kinase</keyword>
<dbReference type="SMART" id="SM00220">
    <property type="entry name" value="S_TKc"/>
    <property type="match status" value="1"/>
</dbReference>
<keyword evidence="1" id="KW-0808">Transferase</keyword>
<dbReference type="Proteomes" id="UP000190042">
    <property type="component" value="Unassembled WGS sequence"/>
</dbReference>
<proteinExistence type="inferred from homology"/>
<evidence type="ECO:0000313" key="9">
    <source>
        <dbReference type="Proteomes" id="UP000190042"/>
    </source>
</evidence>
<comment type="similarity">
    <text evidence="5">Belongs to the protein kinase superfamily. Ser/Thr protein kinase family. GCN2 subfamily.</text>
</comment>
<evidence type="ECO:0000313" key="8">
    <source>
        <dbReference type="EMBL" id="SKA95708.1"/>
    </source>
</evidence>
<sequence length="439" mass="50792">MVRENKRKIGQFIKKEKKITSTLGIIDVKEKIGEGGNAIVYNAQFGKSQVALKVLAEENGSSKYNRLITEFREIVQLAETRAVVPIYYFGHLEIDGTQFPYILMKKYPRTLKKWKEGKEFSTFSEINGTFEKLLNAISVIHKNNIVHRDLKPENILIGDNDEIVLADFGISWFDPEFYERFVHTRKSDRMANYDFSAPEQFEKDSQPHPTMDIFALGQIITWLITGGVARGSRTPLTAVDKSFVVIESVINKMLSRSPVDRPQSIEEVRNIVSKILQEVKEESNAQKEINRVIGELREFNDVLLFCFPGKRGFIETNNPKKINNIMTRINNLIGEVDLWWTQGFSNSSINRRIYKIYEDTWVMDSMEMKIEKVWALKNSYSLDHQFLLIKTKPMPHFGIYAEVGGVQWEEAAWYKDRYITREEYDDGVADIDGESVLLD</sequence>
<feature type="domain" description="Protein kinase" evidence="7">
    <location>
        <begin position="26"/>
        <end position="300"/>
    </location>
</feature>
<protein>
    <submittedName>
        <fullName evidence="8">Serine/threonine protein kinase</fullName>
    </submittedName>
</protein>
<dbReference type="GO" id="GO:0005737">
    <property type="term" value="C:cytoplasm"/>
    <property type="evidence" value="ECO:0007669"/>
    <property type="project" value="TreeGrafter"/>
</dbReference>
<dbReference type="AlphaFoldDB" id="A0A1T4Y2J8"/>
<evidence type="ECO:0000256" key="2">
    <source>
        <dbReference type="ARBA" id="ARBA00022741"/>
    </source>
</evidence>
<accession>A0A1T4Y2J8</accession>
<evidence type="ECO:0000256" key="4">
    <source>
        <dbReference type="ARBA" id="ARBA00022840"/>
    </source>
</evidence>
<dbReference type="InterPro" id="IPR011009">
    <property type="entry name" value="Kinase-like_dom_sf"/>
</dbReference>
<evidence type="ECO:0000259" key="7">
    <source>
        <dbReference type="PROSITE" id="PS50011"/>
    </source>
</evidence>
<dbReference type="PROSITE" id="PS50011">
    <property type="entry name" value="PROTEIN_KINASE_DOM"/>
    <property type="match status" value="1"/>
</dbReference>
<dbReference type="InterPro" id="IPR008271">
    <property type="entry name" value="Ser/Thr_kinase_AS"/>
</dbReference>
<evidence type="ECO:0000256" key="1">
    <source>
        <dbReference type="ARBA" id="ARBA00022679"/>
    </source>
</evidence>
<evidence type="ECO:0000256" key="5">
    <source>
        <dbReference type="ARBA" id="ARBA00037982"/>
    </source>
</evidence>
<dbReference type="GO" id="GO:0004674">
    <property type="term" value="F:protein serine/threonine kinase activity"/>
    <property type="evidence" value="ECO:0007669"/>
    <property type="project" value="UniProtKB-KW"/>
</dbReference>
<dbReference type="PROSITE" id="PS00107">
    <property type="entry name" value="PROTEIN_KINASE_ATP"/>
    <property type="match status" value="1"/>
</dbReference>
<name>A0A1T4Y2J8_9BACL</name>
<dbReference type="InterPro" id="IPR000719">
    <property type="entry name" value="Prot_kinase_dom"/>
</dbReference>
<gene>
    <name evidence="8" type="ORF">SAMN04244570_1694</name>
</gene>
<dbReference type="SUPFAM" id="SSF56112">
    <property type="entry name" value="Protein kinase-like (PK-like)"/>
    <property type="match status" value="1"/>
</dbReference>
<evidence type="ECO:0000256" key="3">
    <source>
        <dbReference type="ARBA" id="ARBA00022777"/>
    </source>
</evidence>
<dbReference type="EMBL" id="FUYJ01000002">
    <property type="protein sequence ID" value="SKA95708.1"/>
    <property type="molecule type" value="Genomic_DNA"/>
</dbReference>
<keyword evidence="2 6" id="KW-0547">Nucleotide-binding</keyword>
<feature type="binding site" evidence="6">
    <location>
        <position position="53"/>
    </location>
    <ligand>
        <name>ATP</name>
        <dbReference type="ChEBI" id="CHEBI:30616"/>
    </ligand>
</feature>
<dbReference type="Pfam" id="PF00069">
    <property type="entry name" value="Pkinase"/>
    <property type="match status" value="1"/>
</dbReference>
<dbReference type="Gene3D" id="3.30.200.20">
    <property type="entry name" value="Phosphorylase Kinase, domain 1"/>
    <property type="match status" value="1"/>
</dbReference>
<organism evidence="8 9">
    <name type="scientific">Sporosarcina newyorkensis</name>
    <dbReference type="NCBI Taxonomy" id="759851"/>
    <lineage>
        <taxon>Bacteria</taxon>
        <taxon>Bacillati</taxon>
        <taxon>Bacillota</taxon>
        <taxon>Bacilli</taxon>
        <taxon>Bacillales</taxon>
        <taxon>Caryophanaceae</taxon>
        <taxon>Sporosarcina</taxon>
    </lineage>
</organism>
<dbReference type="PROSITE" id="PS00108">
    <property type="entry name" value="PROTEIN_KINASE_ST"/>
    <property type="match status" value="1"/>
</dbReference>
<dbReference type="PANTHER" id="PTHR11042">
    <property type="entry name" value="EUKARYOTIC TRANSLATION INITIATION FACTOR 2-ALPHA KINASE EIF2-ALPHA KINASE -RELATED"/>
    <property type="match status" value="1"/>
</dbReference>
<dbReference type="CDD" id="cd14014">
    <property type="entry name" value="STKc_PknB_like"/>
    <property type="match status" value="1"/>
</dbReference>
<keyword evidence="4 6" id="KW-0067">ATP-binding</keyword>
<keyword evidence="8" id="KW-0723">Serine/threonine-protein kinase</keyword>
<dbReference type="InterPro" id="IPR017441">
    <property type="entry name" value="Protein_kinase_ATP_BS"/>
</dbReference>
<evidence type="ECO:0000256" key="6">
    <source>
        <dbReference type="PROSITE-ProRule" id="PRU10141"/>
    </source>
</evidence>
<dbReference type="RefSeq" id="WP_078817272.1">
    <property type="nucleotide sequence ID" value="NZ_FUYJ01000002.1"/>
</dbReference>